<dbReference type="STRING" id="476157.GCA_001663155_01521"/>
<dbReference type="Proteomes" id="UP000320547">
    <property type="component" value="Unassembled WGS sequence"/>
</dbReference>
<comment type="caution">
    <text evidence="3">The sequence shown here is derived from an EMBL/GenBank/DDBJ whole genome shotgun (WGS) entry which is preliminary data.</text>
</comment>
<reference evidence="3 4" key="1">
    <citation type="submission" date="2019-07" db="EMBL/GenBank/DDBJ databases">
        <title>Genomic Encyclopedia of Archaeal and Bacterial Type Strains, Phase II (KMG-II): from individual species to whole genera.</title>
        <authorList>
            <person name="Goeker M."/>
        </authorList>
    </citation>
    <scope>NUCLEOTIDE SEQUENCE [LARGE SCALE GENOMIC DNA]</scope>
    <source>
        <strain evidence="3 4">ATCC BAA-2084</strain>
    </source>
</reference>
<feature type="domain" description="Uracil-DNA glycosylase-like" evidence="2">
    <location>
        <begin position="103"/>
        <end position="199"/>
    </location>
</feature>
<dbReference type="InterPro" id="IPR005122">
    <property type="entry name" value="Uracil-DNA_glycosylase-like"/>
</dbReference>
<evidence type="ECO:0000256" key="1">
    <source>
        <dbReference type="SAM" id="MobiDB-lite"/>
    </source>
</evidence>
<dbReference type="AlphaFoldDB" id="A0A562UX19"/>
<evidence type="ECO:0000313" key="4">
    <source>
        <dbReference type="Proteomes" id="UP000320547"/>
    </source>
</evidence>
<dbReference type="InterPro" id="IPR036895">
    <property type="entry name" value="Uracil-DNA_glycosylase-like_sf"/>
</dbReference>
<evidence type="ECO:0000259" key="2">
    <source>
        <dbReference type="Pfam" id="PF03167"/>
    </source>
</evidence>
<dbReference type="RefSeq" id="WP_067599400.1">
    <property type="nucleotide sequence ID" value="NZ_CP015963.1"/>
</dbReference>
<dbReference type="Gene3D" id="3.40.470.10">
    <property type="entry name" value="Uracil-DNA glycosylase-like domain"/>
    <property type="match status" value="1"/>
</dbReference>
<name>A0A562UX19_9SPHN</name>
<evidence type="ECO:0000313" key="3">
    <source>
        <dbReference type="EMBL" id="TWJ10175.1"/>
    </source>
</evidence>
<proteinExistence type="predicted"/>
<dbReference type="Pfam" id="PF03167">
    <property type="entry name" value="UDG"/>
    <property type="match status" value="1"/>
</dbReference>
<protein>
    <submittedName>
        <fullName evidence="3">DNA polymerase</fullName>
    </submittedName>
</protein>
<dbReference type="EMBL" id="VLLK01000001">
    <property type="protein sequence ID" value="TWJ10175.1"/>
    <property type="molecule type" value="Genomic_DNA"/>
</dbReference>
<accession>A0A562UX19</accession>
<gene>
    <name evidence="3" type="ORF">JN10_1835</name>
</gene>
<keyword evidence="4" id="KW-1185">Reference proteome</keyword>
<sequence length="250" mass="27733">MAHPDAFNSRELIAAFEWWRDAGVDYDFADDATDWLAEPELPEEAPKPATKTQAAGAQVEEPTVKKNDLLGPNPPASLGEFREWWLSEPMLDSIGPRGRIAPRGPANAKLMLIVPDPETEDRDQLLSGPQGRLVQRMLEAMQISEQEVYFASALPRHTPLSDGAALLQAGFREVLQHHIKLVSPQRVLAFGSNILPLLAHNAAQEPASLENINHEGFSVAAMAAEGLESMMAMPQLKARFWRRWLEWTGT</sequence>
<dbReference type="SUPFAM" id="SSF52141">
    <property type="entry name" value="Uracil-DNA glycosylase-like"/>
    <property type="match status" value="1"/>
</dbReference>
<organism evidence="3 4">
    <name type="scientific">Altererythrobacter ishigakiensis</name>
    <dbReference type="NCBI Taxonomy" id="476157"/>
    <lineage>
        <taxon>Bacteria</taxon>
        <taxon>Pseudomonadati</taxon>
        <taxon>Pseudomonadota</taxon>
        <taxon>Alphaproteobacteria</taxon>
        <taxon>Sphingomonadales</taxon>
        <taxon>Erythrobacteraceae</taxon>
        <taxon>Altererythrobacter</taxon>
    </lineage>
</organism>
<feature type="region of interest" description="Disordered" evidence="1">
    <location>
        <begin position="40"/>
        <end position="73"/>
    </location>
</feature>